<dbReference type="PANTHER" id="PTHR43636">
    <property type="entry name" value="ELONGATION FACTOR G, MITOCHONDRIAL"/>
    <property type="match status" value="1"/>
</dbReference>
<dbReference type="Pfam" id="PF00009">
    <property type="entry name" value="GTP_EFTU"/>
    <property type="match status" value="1"/>
</dbReference>
<dbReference type="InterPro" id="IPR027417">
    <property type="entry name" value="P-loop_NTPase"/>
</dbReference>
<dbReference type="Pfam" id="PF22042">
    <property type="entry name" value="EF-G_D2"/>
    <property type="match status" value="1"/>
</dbReference>
<dbReference type="SMART" id="SM00889">
    <property type="entry name" value="EFG_IV"/>
    <property type="match status" value="1"/>
</dbReference>
<dbReference type="GO" id="GO:0005525">
    <property type="term" value="F:GTP binding"/>
    <property type="evidence" value="ECO:0007669"/>
    <property type="project" value="UniProtKB-KW"/>
</dbReference>
<dbReference type="NCBIfam" id="TIGR00231">
    <property type="entry name" value="small_GTP"/>
    <property type="match status" value="1"/>
</dbReference>
<dbReference type="Pfam" id="PF00679">
    <property type="entry name" value="EFG_C"/>
    <property type="match status" value="1"/>
</dbReference>
<dbReference type="Gene3D" id="3.40.50.300">
    <property type="entry name" value="P-loop containing nucleotide triphosphate hydrolases"/>
    <property type="match status" value="1"/>
</dbReference>
<evidence type="ECO:0000256" key="3">
    <source>
        <dbReference type="ARBA" id="ARBA00023134"/>
    </source>
</evidence>
<dbReference type="Gene3D" id="3.30.230.10">
    <property type="match status" value="1"/>
</dbReference>
<dbReference type="PROSITE" id="PS51722">
    <property type="entry name" value="G_TR_2"/>
    <property type="match status" value="1"/>
</dbReference>
<dbReference type="PROSITE" id="PS00301">
    <property type="entry name" value="G_TR_1"/>
    <property type="match status" value="1"/>
</dbReference>
<evidence type="ECO:0000313" key="5">
    <source>
        <dbReference type="EMBL" id="GHO97795.1"/>
    </source>
</evidence>
<accession>A0A8J3N6U5</accession>
<dbReference type="SUPFAM" id="SSF54211">
    <property type="entry name" value="Ribosomal protein S5 domain 2-like"/>
    <property type="match status" value="1"/>
</dbReference>
<keyword evidence="6" id="KW-1185">Reference proteome</keyword>
<dbReference type="InterPro" id="IPR009000">
    <property type="entry name" value="Transl_B-barrel_sf"/>
</dbReference>
<proteinExistence type="predicted"/>
<dbReference type="GO" id="GO:0003746">
    <property type="term" value="F:translation elongation factor activity"/>
    <property type="evidence" value="ECO:0007669"/>
    <property type="project" value="TreeGrafter"/>
</dbReference>
<dbReference type="InterPro" id="IPR041095">
    <property type="entry name" value="EFG_II"/>
</dbReference>
<dbReference type="InterPro" id="IPR005225">
    <property type="entry name" value="Small_GTP-bd"/>
</dbReference>
<dbReference type="InterPro" id="IPR005517">
    <property type="entry name" value="Transl_elong_EFG/EF2_IV"/>
</dbReference>
<dbReference type="SUPFAM" id="SSF52540">
    <property type="entry name" value="P-loop containing nucleoside triphosphate hydrolases"/>
    <property type="match status" value="1"/>
</dbReference>
<dbReference type="InterPro" id="IPR000640">
    <property type="entry name" value="EFG_V-like"/>
</dbReference>
<gene>
    <name evidence="5" type="ORF">KSF_078430</name>
</gene>
<protein>
    <submittedName>
        <fullName evidence="5">Tetracycline resistance protein</fullName>
    </submittedName>
</protein>
<dbReference type="InterPro" id="IPR053905">
    <property type="entry name" value="EF-G-like_DII"/>
</dbReference>
<organism evidence="5 6">
    <name type="scientific">Reticulibacter mediterranei</name>
    <dbReference type="NCBI Taxonomy" id="2778369"/>
    <lineage>
        <taxon>Bacteria</taxon>
        <taxon>Bacillati</taxon>
        <taxon>Chloroflexota</taxon>
        <taxon>Ktedonobacteria</taxon>
        <taxon>Ktedonobacterales</taxon>
        <taxon>Reticulibacteraceae</taxon>
        <taxon>Reticulibacter</taxon>
    </lineage>
</organism>
<dbReference type="Pfam" id="PF14492">
    <property type="entry name" value="EFG_III"/>
    <property type="match status" value="1"/>
</dbReference>
<dbReference type="PANTHER" id="PTHR43636:SF2">
    <property type="entry name" value="ELONGATION FACTOR G, MITOCHONDRIAL"/>
    <property type="match status" value="1"/>
</dbReference>
<dbReference type="Pfam" id="PF03764">
    <property type="entry name" value="EFG_IV"/>
    <property type="match status" value="1"/>
</dbReference>
<sequence>MYETHVIDEIGRVDKGTTQTDALDLEKRRGITIKASVVSFFIHDLKINLIDTPGHADFLAEVERSFSVLDGAILLISAVEGIQAQTKILLSALNRLRIPTIIYINKIDRSGAQSDTLLKRIKDRLTEHIIPLYSTSDIGTKQASIVANSLHDPVFLQTCIEQLSLHDERLLASYVEGEMITPELVQAVLVRQVRQAQLFPVVFGSAITGVGVTELLTTLASMFPTNSSCMDDAPLSGVVFKLEREATGEKVAYVRVFSGYMRVRTYIKLQRSNRDGITGIYTNKVKKLHLFLEGKTVQAQMVGAGEFCKVWGWKEAKIGDVVGEWSDRIRSVHLAAPQLETRIEATRREQNRRLYQALLELAEEDPLISVVKDDVHQTIYLRLFGEVQKEVVESLLKEHYGLDVRFSETGIVCIEKPAARGQAIEFMGAPDNPFVGTVGFVIEPGPPGSGVTYTYTPGALPLAFYRAIEEVARATLAQGLYGWEVTDIAITLYQTAYSSPVTTASDFRNLTPLVVMKALAQAGTDVYEPINQFELSAPIDAISTAMFKLSSLRAVYEQPILYSDTFTLKGVLPASTAEAFRRELPSFTEGEGVFVVQPAGFLKMEGSFPTRERMDYNPLNRKEYLAHIQRVY</sequence>
<dbReference type="InterPro" id="IPR014721">
    <property type="entry name" value="Ribsml_uS5_D2-typ_fold_subgr"/>
</dbReference>
<name>A0A8J3N6U5_9CHLR</name>
<dbReference type="InterPro" id="IPR035647">
    <property type="entry name" value="EFG_III/V"/>
</dbReference>
<dbReference type="Proteomes" id="UP000597444">
    <property type="component" value="Unassembled WGS sequence"/>
</dbReference>
<feature type="domain" description="Tr-type G" evidence="4">
    <location>
        <begin position="1"/>
        <end position="227"/>
    </location>
</feature>
<dbReference type="InterPro" id="IPR000795">
    <property type="entry name" value="T_Tr_GTP-bd_dom"/>
</dbReference>
<dbReference type="GO" id="GO:0005737">
    <property type="term" value="C:cytoplasm"/>
    <property type="evidence" value="ECO:0007669"/>
    <property type="project" value="UniProtKB-ARBA"/>
</dbReference>
<evidence type="ECO:0000259" key="4">
    <source>
        <dbReference type="PROSITE" id="PS51722"/>
    </source>
</evidence>
<evidence type="ECO:0000313" key="6">
    <source>
        <dbReference type="Proteomes" id="UP000597444"/>
    </source>
</evidence>
<keyword evidence="1" id="KW-0547">Nucleotide-binding</keyword>
<dbReference type="AlphaFoldDB" id="A0A8J3N6U5"/>
<dbReference type="InterPro" id="IPR031157">
    <property type="entry name" value="G_TR_CS"/>
</dbReference>
<dbReference type="Gene3D" id="2.40.30.10">
    <property type="entry name" value="Translation factors"/>
    <property type="match status" value="1"/>
</dbReference>
<dbReference type="PRINTS" id="PR01037">
    <property type="entry name" value="TCRTETOQM"/>
</dbReference>
<evidence type="ECO:0000256" key="1">
    <source>
        <dbReference type="ARBA" id="ARBA00022741"/>
    </source>
</evidence>
<dbReference type="InterPro" id="IPR020568">
    <property type="entry name" value="Ribosomal_Su5_D2-typ_SF"/>
</dbReference>
<dbReference type="GO" id="GO:0003924">
    <property type="term" value="F:GTPase activity"/>
    <property type="evidence" value="ECO:0007669"/>
    <property type="project" value="InterPro"/>
</dbReference>
<dbReference type="EMBL" id="BNJK01000002">
    <property type="protein sequence ID" value="GHO97795.1"/>
    <property type="molecule type" value="Genomic_DNA"/>
</dbReference>
<dbReference type="Gene3D" id="3.30.70.870">
    <property type="entry name" value="Elongation Factor G (Translational Gtpase), domain 3"/>
    <property type="match status" value="1"/>
</dbReference>
<reference evidence="5" key="1">
    <citation type="submission" date="2020-10" db="EMBL/GenBank/DDBJ databases">
        <title>Taxonomic study of unclassified bacteria belonging to the class Ktedonobacteria.</title>
        <authorList>
            <person name="Yabe S."/>
            <person name="Wang C.M."/>
            <person name="Zheng Y."/>
            <person name="Sakai Y."/>
            <person name="Cavaletti L."/>
            <person name="Monciardini P."/>
            <person name="Donadio S."/>
        </authorList>
    </citation>
    <scope>NUCLEOTIDE SEQUENCE</scope>
    <source>
        <strain evidence="5">ID150040</strain>
    </source>
</reference>
<keyword evidence="3" id="KW-0342">GTP-binding</keyword>
<comment type="caution">
    <text evidence="5">The sequence shown here is derived from an EMBL/GenBank/DDBJ whole genome shotgun (WGS) entry which is preliminary data.</text>
</comment>
<dbReference type="SUPFAM" id="SSF54980">
    <property type="entry name" value="EF-G C-terminal domain-like"/>
    <property type="match status" value="2"/>
</dbReference>
<keyword evidence="2" id="KW-0648">Protein biosynthesis</keyword>
<dbReference type="SUPFAM" id="SSF50447">
    <property type="entry name" value="Translation proteins"/>
    <property type="match status" value="1"/>
</dbReference>
<evidence type="ECO:0000256" key="2">
    <source>
        <dbReference type="ARBA" id="ARBA00022917"/>
    </source>
</evidence>